<dbReference type="SUPFAM" id="SSF53300">
    <property type="entry name" value="vWA-like"/>
    <property type="match status" value="1"/>
</dbReference>
<proteinExistence type="inferred from homology"/>
<feature type="zinc finger region" description="C4-type" evidence="12">
    <location>
        <begin position="288"/>
        <end position="305"/>
    </location>
</feature>
<keyword evidence="3 11" id="KW-0479">Metal-binding</keyword>
<dbReference type="SUPFAM" id="SSF57889">
    <property type="entry name" value="Cysteine-rich domain"/>
    <property type="match status" value="1"/>
</dbReference>
<evidence type="ECO:0000256" key="11">
    <source>
        <dbReference type="PIRNR" id="PIRNR015919"/>
    </source>
</evidence>
<keyword evidence="5" id="KW-0863">Zinc-finger</keyword>
<evidence type="ECO:0000256" key="1">
    <source>
        <dbReference type="ARBA" id="ARBA00004123"/>
    </source>
</evidence>
<dbReference type="GO" id="GO:0006289">
    <property type="term" value="P:nucleotide-excision repair"/>
    <property type="evidence" value="ECO:0007669"/>
    <property type="project" value="UniProtKB-UniRule"/>
</dbReference>
<evidence type="ECO:0000259" key="13">
    <source>
        <dbReference type="PROSITE" id="PS50234"/>
    </source>
</evidence>
<keyword evidence="9" id="KW-0234">DNA repair</keyword>
<evidence type="ECO:0000256" key="10">
    <source>
        <dbReference type="ARBA" id="ARBA00023242"/>
    </source>
</evidence>
<dbReference type="Gene3D" id="3.40.50.410">
    <property type="entry name" value="von Willebrand factor, type A domain"/>
    <property type="match status" value="1"/>
</dbReference>
<evidence type="ECO:0000313" key="14">
    <source>
        <dbReference type="Proteomes" id="UP000887575"/>
    </source>
</evidence>
<dbReference type="PANTHER" id="PTHR12695">
    <property type="entry name" value="GENERAL TRANSCRIPTION FACTOR IIH SUBUNIT 2"/>
    <property type="match status" value="1"/>
</dbReference>
<evidence type="ECO:0000256" key="2">
    <source>
        <dbReference type="ARBA" id="ARBA00006092"/>
    </source>
</evidence>
<dbReference type="PIRSF" id="PIRSF015919">
    <property type="entry name" value="TFIIH_SSL1"/>
    <property type="match status" value="1"/>
</dbReference>
<dbReference type="Gene3D" id="3.30.40.10">
    <property type="entry name" value="Zinc/RING finger domain, C3HC4 (zinc finger)"/>
    <property type="match status" value="1"/>
</dbReference>
<keyword evidence="8 11" id="KW-0804">Transcription</keyword>
<dbReference type="Proteomes" id="UP000887575">
    <property type="component" value="Unassembled WGS sequence"/>
</dbReference>
<keyword evidence="14" id="KW-1185">Reference proteome</keyword>
<comment type="similarity">
    <text evidence="2 11">Belongs to the GTF2H2 family.</text>
</comment>
<feature type="domain" description="VWFA" evidence="13">
    <location>
        <begin position="67"/>
        <end position="222"/>
    </location>
</feature>
<dbReference type="InterPro" id="IPR007198">
    <property type="entry name" value="Ssl1-like"/>
</dbReference>
<evidence type="ECO:0000256" key="3">
    <source>
        <dbReference type="ARBA" id="ARBA00022723"/>
    </source>
</evidence>
<dbReference type="PROSITE" id="PS50234">
    <property type="entry name" value="VWFA"/>
    <property type="match status" value="1"/>
</dbReference>
<evidence type="ECO:0000256" key="12">
    <source>
        <dbReference type="PIRSR" id="PIRSR015919-1"/>
    </source>
</evidence>
<dbReference type="Pfam" id="PF07975">
    <property type="entry name" value="C1_4"/>
    <property type="match status" value="1"/>
</dbReference>
<dbReference type="WBParaSite" id="MBELARI_LOCUS14744">
    <property type="protein sequence ID" value="MBELARI_LOCUS14744"/>
    <property type="gene ID" value="MBELARI_LOCUS14744"/>
</dbReference>
<evidence type="ECO:0000256" key="7">
    <source>
        <dbReference type="ARBA" id="ARBA00023015"/>
    </source>
</evidence>
<comment type="subcellular location">
    <subcellularLocation>
        <location evidence="1 11">Nucleus</location>
    </subcellularLocation>
</comment>
<organism evidence="14 15">
    <name type="scientific">Mesorhabditis belari</name>
    <dbReference type="NCBI Taxonomy" id="2138241"/>
    <lineage>
        <taxon>Eukaryota</taxon>
        <taxon>Metazoa</taxon>
        <taxon>Ecdysozoa</taxon>
        <taxon>Nematoda</taxon>
        <taxon>Chromadorea</taxon>
        <taxon>Rhabditida</taxon>
        <taxon>Rhabditina</taxon>
        <taxon>Rhabditomorpha</taxon>
        <taxon>Rhabditoidea</taxon>
        <taxon>Rhabditidae</taxon>
        <taxon>Mesorhabditinae</taxon>
        <taxon>Mesorhabditis</taxon>
    </lineage>
</organism>
<dbReference type="AlphaFoldDB" id="A0AAF3J3Z6"/>
<evidence type="ECO:0000313" key="15">
    <source>
        <dbReference type="WBParaSite" id="MBELARI_LOCUS14744"/>
    </source>
</evidence>
<dbReference type="GO" id="GO:0006357">
    <property type="term" value="P:regulation of transcription by RNA polymerase II"/>
    <property type="evidence" value="ECO:0007669"/>
    <property type="project" value="TreeGrafter"/>
</dbReference>
<dbReference type="InterPro" id="IPR036465">
    <property type="entry name" value="vWFA_dom_sf"/>
</dbReference>
<keyword evidence="6 11" id="KW-0862">Zinc</keyword>
<dbReference type="GO" id="GO:0008270">
    <property type="term" value="F:zinc ion binding"/>
    <property type="evidence" value="ECO:0007669"/>
    <property type="project" value="UniProtKB-UniRule"/>
</dbReference>
<dbReference type="InterPro" id="IPR013083">
    <property type="entry name" value="Znf_RING/FYVE/PHD"/>
</dbReference>
<dbReference type="InterPro" id="IPR002035">
    <property type="entry name" value="VWF_A"/>
</dbReference>
<reference evidence="15" key="1">
    <citation type="submission" date="2024-02" db="UniProtKB">
        <authorList>
            <consortium name="WormBaseParasite"/>
        </authorList>
    </citation>
    <scope>IDENTIFICATION</scope>
</reference>
<dbReference type="SMART" id="SM00327">
    <property type="entry name" value="VWA"/>
    <property type="match status" value="1"/>
</dbReference>
<dbReference type="GO" id="GO:0006351">
    <property type="term" value="P:DNA-templated transcription"/>
    <property type="evidence" value="ECO:0007669"/>
    <property type="project" value="InterPro"/>
</dbReference>
<keyword evidence="7 11" id="KW-0805">Transcription regulation</keyword>
<evidence type="ECO:0000256" key="6">
    <source>
        <dbReference type="ARBA" id="ARBA00022833"/>
    </source>
</evidence>
<protein>
    <recommendedName>
        <fullName evidence="11">General transcription factor IIH subunit</fullName>
    </recommendedName>
</protein>
<evidence type="ECO:0000256" key="8">
    <source>
        <dbReference type="ARBA" id="ARBA00023163"/>
    </source>
</evidence>
<dbReference type="NCBIfam" id="TIGR00622">
    <property type="entry name" value="ssl1"/>
    <property type="match status" value="1"/>
</dbReference>
<keyword evidence="4" id="KW-0227">DNA damage</keyword>
<accession>A0AAF3J3Z6</accession>
<dbReference type="FunFam" id="3.40.50.410:FF:000015">
    <property type="entry name" value="General transcription factor IIH subunit 2"/>
    <property type="match status" value="1"/>
</dbReference>
<dbReference type="PANTHER" id="PTHR12695:SF2">
    <property type="entry name" value="GENERAL TRANSCRIPTION FACTOR IIH SUBUNIT 2-RELATED"/>
    <property type="match status" value="1"/>
</dbReference>
<dbReference type="GO" id="GO:0000439">
    <property type="term" value="C:transcription factor TFIIH core complex"/>
    <property type="evidence" value="ECO:0007669"/>
    <property type="project" value="InterPro"/>
</dbReference>
<evidence type="ECO:0000256" key="4">
    <source>
        <dbReference type="ARBA" id="ARBA00022763"/>
    </source>
</evidence>
<evidence type="ECO:0000256" key="9">
    <source>
        <dbReference type="ARBA" id="ARBA00023204"/>
    </source>
</evidence>
<dbReference type="InterPro" id="IPR004595">
    <property type="entry name" value="TFIIH_C1-like_dom"/>
</dbReference>
<dbReference type="SMART" id="SM01047">
    <property type="entry name" value="C1_4"/>
    <property type="match status" value="1"/>
</dbReference>
<dbReference type="InterPro" id="IPR012170">
    <property type="entry name" value="TFIIH_SSL1/p44"/>
</dbReference>
<dbReference type="InterPro" id="IPR046349">
    <property type="entry name" value="C1-like_sf"/>
</dbReference>
<dbReference type="GO" id="GO:0005675">
    <property type="term" value="C:transcription factor TFIIH holo complex"/>
    <property type="evidence" value="ECO:0007669"/>
    <property type="project" value="UniProtKB-UniRule"/>
</dbReference>
<evidence type="ECO:0000256" key="5">
    <source>
        <dbReference type="ARBA" id="ARBA00022771"/>
    </source>
</evidence>
<sequence length="384" mass="42784">MALNGEEEEKGYTWEADYAEGLNIRGVLEEDEKGSIEKSIQKVIEEARRKAHDTDRPSKCRLGIMRYLYIVVDCSRFMQDKSLMPSRLAATIKIVTQFLDKFFELNPIAQVGLIVCKDRKAERIVPLTGNVRQLVTALTSINELQCMGDFSLQNALRLALTNLKDLPKHFSREVLVIMSSLTSVDPGNIFSTIENVQASAVRCSVIGLAAELFVCSQLAKLTKGKYSVVLDSSHFELEINSHATPPSTGKTLQCNAVEVGFPKHESVEREISCLCHSSGPISKRGYECPRCGGRYCSIPVECRVCRLTLVAAPQLARAFRHLLPLPPFRRIDANTEASCFACHRKFAASSSAFECKQCAERFCIDCDIFLHESLYICPGCKTDL</sequence>
<dbReference type="Pfam" id="PF04056">
    <property type="entry name" value="Ssl1"/>
    <property type="match status" value="1"/>
</dbReference>
<name>A0AAF3J3Z6_9BILA</name>
<keyword evidence="10 11" id="KW-0539">Nucleus</keyword>